<accession>A0A4Z2ESU3</accession>
<dbReference type="AlphaFoldDB" id="A0A4Z2ESU3"/>
<evidence type="ECO:0000313" key="1">
    <source>
        <dbReference type="EMBL" id="TNN31342.1"/>
    </source>
</evidence>
<protein>
    <submittedName>
        <fullName evidence="1">Uncharacterized protein</fullName>
    </submittedName>
</protein>
<organism evidence="1 2">
    <name type="scientific">Liparis tanakae</name>
    <name type="common">Tanaka's snailfish</name>
    <dbReference type="NCBI Taxonomy" id="230148"/>
    <lineage>
        <taxon>Eukaryota</taxon>
        <taxon>Metazoa</taxon>
        <taxon>Chordata</taxon>
        <taxon>Craniata</taxon>
        <taxon>Vertebrata</taxon>
        <taxon>Euteleostomi</taxon>
        <taxon>Actinopterygii</taxon>
        <taxon>Neopterygii</taxon>
        <taxon>Teleostei</taxon>
        <taxon>Neoteleostei</taxon>
        <taxon>Acanthomorphata</taxon>
        <taxon>Eupercaria</taxon>
        <taxon>Perciformes</taxon>
        <taxon>Cottioidei</taxon>
        <taxon>Cottales</taxon>
        <taxon>Liparidae</taxon>
        <taxon>Liparis</taxon>
    </lineage>
</organism>
<dbReference type="Proteomes" id="UP000314294">
    <property type="component" value="Unassembled WGS sequence"/>
</dbReference>
<keyword evidence="2" id="KW-1185">Reference proteome</keyword>
<sequence length="74" mass="8141">MRVPPAQRSLTAFSLEVCGRQQEQVLLKGCLSTELKEMSGSERVRRIKLSISDRSSPVTPLCSSTLLSCSSFHS</sequence>
<name>A0A4Z2ESU3_9TELE</name>
<dbReference type="EMBL" id="SRLO01003560">
    <property type="protein sequence ID" value="TNN31342.1"/>
    <property type="molecule type" value="Genomic_DNA"/>
</dbReference>
<comment type="caution">
    <text evidence="1">The sequence shown here is derived from an EMBL/GenBank/DDBJ whole genome shotgun (WGS) entry which is preliminary data.</text>
</comment>
<evidence type="ECO:0000313" key="2">
    <source>
        <dbReference type="Proteomes" id="UP000314294"/>
    </source>
</evidence>
<gene>
    <name evidence="1" type="ORF">EYF80_058505</name>
</gene>
<proteinExistence type="predicted"/>
<reference evidence="1 2" key="1">
    <citation type="submission" date="2019-03" db="EMBL/GenBank/DDBJ databases">
        <title>First draft genome of Liparis tanakae, snailfish: a comprehensive survey of snailfish specific genes.</title>
        <authorList>
            <person name="Kim W."/>
            <person name="Song I."/>
            <person name="Jeong J.-H."/>
            <person name="Kim D."/>
            <person name="Kim S."/>
            <person name="Ryu S."/>
            <person name="Song J.Y."/>
            <person name="Lee S.K."/>
        </authorList>
    </citation>
    <scope>NUCLEOTIDE SEQUENCE [LARGE SCALE GENOMIC DNA]</scope>
    <source>
        <tissue evidence="1">Muscle</tissue>
    </source>
</reference>